<dbReference type="InParanoid" id="D8M884"/>
<keyword evidence="3" id="KW-1185">Reference proteome</keyword>
<dbReference type="GeneID" id="24921076"/>
<protein>
    <submittedName>
        <fullName evidence="2">Uncharacterized protein</fullName>
    </submittedName>
</protein>
<sequence length="139" mass="15143">MDFYTLFYSLHTKCYYSEVRCKSMFTNAVLSPQPAQAEAAGNAGKGGNGESMMQPLQKTPAPLIGPGKEGQARKPLFGKSGRRESGTARLVEEISRMNGLLELIAKNQAAMQKTLEGLEKKVNLCMRVLDLSAQEENSG</sequence>
<dbReference type="RefSeq" id="XP_012898321.1">
    <property type="nucleotide sequence ID" value="XM_013042867.1"/>
</dbReference>
<gene>
    <name evidence="2" type="ORF">GSBLH_T00004030001</name>
</gene>
<organism evidence="2">
    <name type="scientific">Blastocystis hominis</name>
    <dbReference type="NCBI Taxonomy" id="12968"/>
    <lineage>
        <taxon>Eukaryota</taxon>
        <taxon>Sar</taxon>
        <taxon>Stramenopiles</taxon>
        <taxon>Bigyra</taxon>
        <taxon>Opalozoa</taxon>
        <taxon>Opalinata</taxon>
        <taxon>Blastocystidae</taxon>
        <taxon>Blastocystis</taxon>
    </lineage>
</organism>
<dbReference type="EMBL" id="FN668683">
    <property type="protein sequence ID" value="CBK24273.2"/>
    <property type="molecule type" value="Genomic_DNA"/>
</dbReference>
<evidence type="ECO:0000256" key="1">
    <source>
        <dbReference type="SAM" id="MobiDB-lite"/>
    </source>
</evidence>
<reference evidence="2" key="1">
    <citation type="submission" date="2010-02" db="EMBL/GenBank/DDBJ databases">
        <title>Sequencing and annotation of the Blastocystis hominis genome.</title>
        <authorList>
            <person name="Wincker P."/>
        </authorList>
    </citation>
    <scope>NUCLEOTIDE SEQUENCE</scope>
    <source>
        <strain evidence="2">Singapore isolate B</strain>
    </source>
</reference>
<name>D8M884_BLAHO</name>
<proteinExistence type="predicted"/>
<dbReference type="AlphaFoldDB" id="D8M884"/>
<accession>D8M884</accession>
<feature type="region of interest" description="Disordered" evidence="1">
    <location>
        <begin position="35"/>
        <end position="88"/>
    </location>
</feature>
<evidence type="ECO:0000313" key="3">
    <source>
        <dbReference type="Proteomes" id="UP000008312"/>
    </source>
</evidence>
<evidence type="ECO:0000313" key="2">
    <source>
        <dbReference type="EMBL" id="CBK24273.2"/>
    </source>
</evidence>
<dbReference type="Proteomes" id="UP000008312">
    <property type="component" value="Unassembled WGS sequence"/>
</dbReference>